<protein>
    <recommendedName>
        <fullName evidence="3">Avr9/Cf-9 rapidly elicited protein</fullName>
    </recommendedName>
</protein>
<dbReference type="Proteomes" id="UP000027120">
    <property type="component" value="Unassembled WGS sequence"/>
</dbReference>
<dbReference type="PaxDb" id="2711-XP_006476019.1"/>
<sequence>MEARPPVIAKKLGRMVRVILFMIQKGITKSKFIGKALNDAVLYDYGAITCRSHDMHASFVCPREYEFSCSNSPAYQPYVIPSLHVSRRKILHHAKDNKRQAASAAVAGCYREDDDVAASDVDVAEASPLVGPVRRGVRVTDSPFPLRDDDKDCHVDKEAEEFIKKFYQQLRLQKWNAAREAAATLYG</sequence>
<dbReference type="STRING" id="2711.A0A067GJF8"/>
<dbReference type="PANTHER" id="PTHR33265:SF28">
    <property type="entry name" value="DUF761 DOMAIN-CONTAINING PROTEIN"/>
    <property type="match status" value="1"/>
</dbReference>
<dbReference type="eggNOG" id="ENOG502SR4J">
    <property type="taxonomic scope" value="Eukaryota"/>
</dbReference>
<organism evidence="1 2">
    <name type="scientific">Citrus sinensis</name>
    <name type="common">Sweet orange</name>
    <name type="synonym">Citrus aurantium var. sinensis</name>
    <dbReference type="NCBI Taxonomy" id="2711"/>
    <lineage>
        <taxon>Eukaryota</taxon>
        <taxon>Viridiplantae</taxon>
        <taxon>Streptophyta</taxon>
        <taxon>Embryophyta</taxon>
        <taxon>Tracheophyta</taxon>
        <taxon>Spermatophyta</taxon>
        <taxon>Magnoliopsida</taxon>
        <taxon>eudicotyledons</taxon>
        <taxon>Gunneridae</taxon>
        <taxon>Pentapetalae</taxon>
        <taxon>rosids</taxon>
        <taxon>malvids</taxon>
        <taxon>Sapindales</taxon>
        <taxon>Rutaceae</taxon>
        <taxon>Aurantioideae</taxon>
        <taxon>Citrus</taxon>
    </lineage>
</organism>
<evidence type="ECO:0000313" key="1">
    <source>
        <dbReference type="EMBL" id="KDO79858.1"/>
    </source>
</evidence>
<dbReference type="Pfam" id="PF05553">
    <property type="entry name" value="DUF761"/>
    <property type="match status" value="1"/>
</dbReference>
<gene>
    <name evidence="1" type="ORF">CISIN_1g046669mg</name>
</gene>
<dbReference type="PANTHER" id="PTHR33265">
    <property type="entry name" value="AVR9/CF-9 RAPIDLY ELICITED PROTEIN-RELATED"/>
    <property type="match status" value="1"/>
</dbReference>
<proteinExistence type="predicted"/>
<dbReference type="KEGG" id="cit:102627839"/>
<dbReference type="EMBL" id="KK784877">
    <property type="protein sequence ID" value="KDO79858.1"/>
    <property type="molecule type" value="Genomic_DNA"/>
</dbReference>
<accession>A0A067GJF8</accession>
<evidence type="ECO:0000313" key="2">
    <source>
        <dbReference type="Proteomes" id="UP000027120"/>
    </source>
</evidence>
<dbReference type="OrthoDB" id="696337at2759"/>
<dbReference type="InterPro" id="IPR008480">
    <property type="entry name" value="DUF761_pln"/>
</dbReference>
<dbReference type="AlphaFoldDB" id="A0A067GJF8"/>
<keyword evidence="2" id="KW-1185">Reference proteome</keyword>
<name>A0A067GJF8_CITSI</name>
<reference evidence="1 2" key="1">
    <citation type="submission" date="2014-04" db="EMBL/GenBank/DDBJ databases">
        <authorList>
            <consortium name="International Citrus Genome Consortium"/>
            <person name="Gmitter F."/>
            <person name="Chen C."/>
            <person name="Farmerie W."/>
            <person name="Harkins T."/>
            <person name="Desany B."/>
            <person name="Mohiuddin M."/>
            <person name="Kodira C."/>
            <person name="Borodovsky M."/>
            <person name="Lomsadze A."/>
            <person name="Burns P."/>
            <person name="Jenkins J."/>
            <person name="Prochnik S."/>
            <person name="Shu S."/>
            <person name="Chapman J."/>
            <person name="Pitluck S."/>
            <person name="Schmutz J."/>
            <person name="Rokhsar D."/>
        </authorList>
    </citation>
    <scope>NUCLEOTIDE SEQUENCE</scope>
</reference>
<evidence type="ECO:0008006" key="3">
    <source>
        <dbReference type="Google" id="ProtNLM"/>
    </source>
</evidence>